<accession>A0A010YJ93</accession>
<dbReference type="EMBL" id="JFBT01000001">
    <property type="protein sequence ID" value="EXG80270.1"/>
    <property type="molecule type" value="Genomic_DNA"/>
</dbReference>
<dbReference type="Proteomes" id="UP000021053">
    <property type="component" value="Unassembled WGS sequence"/>
</dbReference>
<protein>
    <submittedName>
        <fullName evidence="2">DNA-binding protein, excisionase family</fullName>
    </submittedName>
</protein>
<keyword evidence="2" id="KW-0238">DNA-binding</keyword>
<dbReference type="InterPro" id="IPR009061">
    <property type="entry name" value="DNA-bd_dom_put_sf"/>
</dbReference>
<dbReference type="OrthoDB" id="5524782at2"/>
<evidence type="ECO:0000313" key="3">
    <source>
        <dbReference type="Proteomes" id="UP000021053"/>
    </source>
</evidence>
<evidence type="ECO:0000259" key="1">
    <source>
        <dbReference type="Pfam" id="PF12728"/>
    </source>
</evidence>
<feature type="domain" description="Helix-turn-helix" evidence="1">
    <location>
        <begin position="6"/>
        <end position="55"/>
    </location>
</feature>
<proteinExistence type="predicted"/>
<dbReference type="InterPro" id="IPR010093">
    <property type="entry name" value="SinI_DNA-bd"/>
</dbReference>
<dbReference type="AlphaFoldDB" id="A0A010YJ93"/>
<evidence type="ECO:0000313" key="2">
    <source>
        <dbReference type="EMBL" id="EXG80270.1"/>
    </source>
</evidence>
<keyword evidence="3" id="KW-1185">Reference proteome</keyword>
<gene>
    <name evidence="2" type="ORF">CryarDRAFT_1336</name>
</gene>
<dbReference type="RefSeq" id="WP_035849094.1">
    <property type="nucleotide sequence ID" value="NZ_KK073874.1"/>
</dbReference>
<dbReference type="Pfam" id="PF12728">
    <property type="entry name" value="HTH_17"/>
    <property type="match status" value="1"/>
</dbReference>
<organism evidence="2 3">
    <name type="scientific">Cryptosporangium arvum DSM 44712</name>
    <dbReference type="NCBI Taxonomy" id="927661"/>
    <lineage>
        <taxon>Bacteria</taxon>
        <taxon>Bacillati</taxon>
        <taxon>Actinomycetota</taxon>
        <taxon>Actinomycetes</taxon>
        <taxon>Cryptosporangiales</taxon>
        <taxon>Cryptosporangiaceae</taxon>
        <taxon>Cryptosporangium</taxon>
    </lineage>
</organism>
<dbReference type="NCBIfam" id="TIGR01764">
    <property type="entry name" value="excise"/>
    <property type="match status" value="1"/>
</dbReference>
<dbReference type="HOGENOM" id="CLU_140176_9_1_11"/>
<name>A0A010YJ93_9ACTN</name>
<reference evidence="2 3" key="1">
    <citation type="submission" date="2013-07" db="EMBL/GenBank/DDBJ databases">
        <authorList>
            <consortium name="DOE Joint Genome Institute"/>
            <person name="Eisen J."/>
            <person name="Huntemann M."/>
            <person name="Han J."/>
            <person name="Chen A."/>
            <person name="Kyrpides N."/>
            <person name="Mavromatis K."/>
            <person name="Markowitz V."/>
            <person name="Palaniappan K."/>
            <person name="Ivanova N."/>
            <person name="Schaumberg A."/>
            <person name="Pati A."/>
            <person name="Liolios K."/>
            <person name="Nordberg H.P."/>
            <person name="Cantor M.N."/>
            <person name="Hua S.X."/>
            <person name="Woyke T."/>
        </authorList>
    </citation>
    <scope>NUCLEOTIDE SEQUENCE [LARGE SCALE GENOMIC DNA]</scope>
    <source>
        <strain evidence="2 3">DSM 44712</strain>
    </source>
</reference>
<sequence>MAATEWLTVDELAAELKVPKATIYKWRANREGPRAAQIGRHLRFRRGDVDAWLEAVCLETPR</sequence>
<comment type="caution">
    <text evidence="2">The sequence shown here is derived from an EMBL/GenBank/DDBJ whole genome shotgun (WGS) entry which is preliminary data.</text>
</comment>
<dbReference type="InterPro" id="IPR041657">
    <property type="entry name" value="HTH_17"/>
</dbReference>
<dbReference type="GO" id="GO:0003677">
    <property type="term" value="F:DNA binding"/>
    <property type="evidence" value="ECO:0007669"/>
    <property type="project" value="UniProtKB-KW"/>
</dbReference>
<dbReference type="SUPFAM" id="SSF46955">
    <property type="entry name" value="Putative DNA-binding domain"/>
    <property type="match status" value="1"/>
</dbReference>